<dbReference type="Proteomes" id="UP000191933">
    <property type="component" value="Unassembled WGS sequence"/>
</dbReference>
<organism evidence="1 2">
    <name type="scientific">Agrobacterium genomosp. 2 str. CFBP 5494</name>
    <dbReference type="NCBI Taxonomy" id="1183436"/>
    <lineage>
        <taxon>Bacteria</taxon>
        <taxon>Pseudomonadati</taxon>
        <taxon>Pseudomonadota</taxon>
        <taxon>Alphaproteobacteria</taxon>
        <taxon>Hyphomicrobiales</taxon>
        <taxon>Rhizobiaceae</taxon>
        <taxon>Rhizobium/Agrobacterium group</taxon>
        <taxon>Agrobacterium</taxon>
        <taxon>Agrobacterium tumefaciens complex</taxon>
    </lineage>
</organism>
<sequence>MSPLSVATIAQALFLPCFADHSGARPALIFKPDRILVITSFSASTARLHARRSSLRNSVAVNPA</sequence>
<name>A0A9W5F2D1_9HYPH</name>
<reference evidence="1 2" key="1">
    <citation type="submission" date="2016-01" db="EMBL/GenBank/DDBJ databases">
        <authorList>
            <person name="Regsiter A."/>
            <person name="william w."/>
        </authorList>
    </citation>
    <scope>NUCLEOTIDE SEQUENCE [LARGE SCALE GENOMIC DNA]</scope>
    <source>
        <strain evidence="1 2">CFBP 5494</strain>
    </source>
</reference>
<proteinExistence type="predicted"/>
<protein>
    <submittedName>
        <fullName evidence="1">Uncharacterized protein</fullName>
    </submittedName>
</protein>
<evidence type="ECO:0000313" key="2">
    <source>
        <dbReference type="Proteomes" id="UP000191933"/>
    </source>
</evidence>
<keyword evidence="2" id="KW-1185">Reference proteome</keyword>
<dbReference type="AlphaFoldDB" id="A0A9W5F2D1"/>
<gene>
    <name evidence="1" type="ORF">AGR2A_Lc90101</name>
</gene>
<comment type="caution">
    <text evidence="1">The sequence shown here is derived from an EMBL/GenBank/DDBJ whole genome shotgun (WGS) entry which is preliminary data.</text>
</comment>
<evidence type="ECO:0000313" key="1">
    <source>
        <dbReference type="EMBL" id="CUX00746.1"/>
    </source>
</evidence>
<accession>A0A9W5F2D1</accession>
<dbReference type="EMBL" id="FBVY01000038">
    <property type="protein sequence ID" value="CUX00746.1"/>
    <property type="molecule type" value="Genomic_DNA"/>
</dbReference>